<dbReference type="AlphaFoldDB" id="A0AAD4F7N0"/>
<dbReference type="EMBL" id="JAANER010000012">
    <property type="protein sequence ID" value="KAG9185017.1"/>
    <property type="molecule type" value="Genomic_DNA"/>
</dbReference>
<accession>A0AAD4F7N0</accession>
<dbReference type="Proteomes" id="UP001199106">
    <property type="component" value="Unassembled WGS sequence"/>
</dbReference>
<protein>
    <submittedName>
        <fullName evidence="1">Uncharacterized protein</fullName>
    </submittedName>
</protein>
<sequence>MDQHWTTQSEISRRDDEIWYVQHTKAIVMGSYINRPQWTPDKRETYTACRLCNGDSADFGAPPDYENTKQHTTTPSNPCSSVLARIASFRADTNNVVSRSIAEPDPHCIKTYELVLRRFFKNSAEFRAKQGACNALITGSVIRRILGGYDISDAQDLVIVVQEDHVSYFDGFLRSEGYQMNEEHPGQYVATASGHNQTRVTLVRTQGPAVQYILNLRSSAMMNFATWCKLYSLWPNQTYRNKKAYLFYHNEEEICTDRALEDELKKEGITIRTEQISQDEKAELTRLRHVGDKESWIVPLDPIDEPTTRIPDEVLQVTSFQFRQGHSDHNVLSLRPLYVVRHPDLQHEYLVVGYFSARNERLCGIYDHIMSVLRRPYWERWKAIPEEQRPSDWKPTLVDLECVSHSWIDFWNYNALSAFTHLSQLQEKDTNAQQVLEKSEKKDAWFIEQLHEIKRAYSGWELEPRYSASFGTLVLRAVLGS</sequence>
<reference evidence="1" key="1">
    <citation type="submission" date="2021-07" db="EMBL/GenBank/DDBJ databases">
        <title>Genome Resource of American Ginseng Black Spot Pathogen Alternaria panax.</title>
        <authorList>
            <person name="Qiu C."/>
            <person name="Wang W."/>
            <person name="Liu Z."/>
        </authorList>
    </citation>
    <scope>NUCLEOTIDE SEQUENCE</scope>
    <source>
        <strain evidence="1">BNCC115425</strain>
    </source>
</reference>
<comment type="caution">
    <text evidence="1">The sequence shown here is derived from an EMBL/GenBank/DDBJ whole genome shotgun (WGS) entry which is preliminary data.</text>
</comment>
<organism evidence="1 2">
    <name type="scientific">Alternaria panax</name>
    <dbReference type="NCBI Taxonomy" id="48097"/>
    <lineage>
        <taxon>Eukaryota</taxon>
        <taxon>Fungi</taxon>
        <taxon>Dikarya</taxon>
        <taxon>Ascomycota</taxon>
        <taxon>Pezizomycotina</taxon>
        <taxon>Dothideomycetes</taxon>
        <taxon>Pleosporomycetidae</taxon>
        <taxon>Pleosporales</taxon>
        <taxon>Pleosporineae</taxon>
        <taxon>Pleosporaceae</taxon>
        <taxon>Alternaria</taxon>
        <taxon>Alternaria sect. Panax</taxon>
    </lineage>
</organism>
<gene>
    <name evidence="1" type="ORF">G6011_00008</name>
</gene>
<name>A0AAD4F7N0_9PLEO</name>
<proteinExistence type="predicted"/>
<evidence type="ECO:0000313" key="2">
    <source>
        <dbReference type="Proteomes" id="UP001199106"/>
    </source>
</evidence>
<evidence type="ECO:0000313" key="1">
    <source>
        <dbReference type="EMBL" id="KAG9185017.1"/>
    </source>
</evidence>
<keyword evidence="2" id="KW-1185">Reference proteome</keyword>